<dbReference type="EMBL" id="JAHGAV010001373">
    <property type="protein sequence ID" value="KAG6922315.1"/>
    <property type="molecule type" value="Genomic_DNA"/>
</dbReference>
<dbReference type="InterPro" id="IPR050174">
    <property type="entry name" value="Protocadherin/Cadherin-CA"/>
</dbReference>
<evidence type="ECO:0000259" key="10">
    <source>
        <dbReference type="PROSITE" id="PS50268"/>
    </source>
</evidence>
<dbReference type="PROSITE" id="PS00232">
    <property type="entry name" value="CADHERIN_1"/>
    <property type="match status" value="1"/>
</dbReference>
<keyword evidence="4" id="KW-0677">Repeat</keyword>
<evidence type="ECO:0000313" key="11">
    <source>
        <dbReference type="EMBL" id="KAG6922315.1"/>
    </source>
</evidence>
<dbReference type="InterPro" id="IPR020894">
    <property type="entry name" value="Cadherin_CS"/>
</dbReference>
<evidence type="ECO:0000256" key="9">
    <source>
        <dbReference type="PROSITE-ProRule" id="PRU00043"/>
    </source>
</evidence>
<feature type="domain" description="Cadherin" evidence="10">
    <location>
        <begin position="6"/>
        <end position="54"/>
    </location>
</feature>
<evidence type="ECO:0000256" key="1">
    <source>
        <dbReference type="ARBA" id="ARBA00004167"/>
    </source>
</evidence>
<dbReference type="InterPro" id="IPR015919">
    <property type="entry name" value="Cadherin-like_sf"/>
</dbReference>
<dbReference type="CDD" id="cd11304">
    <property type="entry name" value="Cadherin_repeat"/>
    <property type="match status" value="2"/>
</dbReference>
<dbReference type="PROSITE" id="PS50268">
    <property type="entry name" value="CADHERIN_2"/>
    <property type="match status" value="2"/>
</dbReference>
<proteinExistence type="predicted"/>
<feature type="domain" description="Cadherin" evidence="10">
    <location>
        <begin position="55"/>
        <end position="122"/>
    </location>
</feature>
<evidence type="ECO:0000313" key="12">
    <source>
        <dbReference type="Proteomes" id="UP000765507"/>
    </source>
</evidence>
<keyword evidence="8" id="KW-0325">Glycoprotein</keyword>
<keyword evidence="7" id="KW-0472">Membrane</keyword>
<feature type="non-terminal residue" evidence="11">
    <location>
        <position position="125"/>
    </location>
</feature>
<keyword evidence="3" id="KW-0732">Signal</keyword>
<dbReference type="FunFam" id="2.60.40.60:FF:000033">
    <property type="entry name" value="FAT atypical cadherin 1"/>
    <property type="match status" value="1"/>
</dbReference>
<dbReference type="AlphaFoldDB" id="A0A8T1S0W4"/>
<dbReference type="PRINTS" id="PR00205">
    <property type="entry name" value="CADHERIN"/>
</dbReference>
<keyword evidence="2" id="KW-0812">Transmembrane</keyword>
<comment type="caution">
    <text evidence="11">The sequence shown here is derived from an EMBL/GenBank/DDBJ whole genome shotgun (WGS) entry which is preliminary data.</text>
</comment>
<evidence type="ECO:0000256" key="6">
    <source>
        <dbReference type="ARBA" id="ARBA00022989"/>
    </source>
</evidence>
<evidence type="ECO:0000256" key="3">
    <source>
        <dbReference type="ARBA" id="ARBA00022729"/>
    </source>
</evidence>
<dbReference type="Proteomes" id="UP000765507">
    <property type="component" value="Unassembled WGS sequence"/>
</dbReference>
<comment type="subcellular location">
    <subcellularLocation>
        <location evidence="1">Membrane</location>
        <topology evidence="1">Single-pass membrane protein</topology>
    </subcellularLocation>
</comment>
<dbReference type="PANTHER" id="PTHR24028">
    <property type="entry name" value="CADHERIN-87A"/>
    <property type="match status" value="1"/>
</dbReference>
<dbReference type="GO" id="GO:0005886">
    <property type="term" value="C:plasma membrane"/>
    <property type="evidence" value="ECO:0007669"/>
    <property type="project" value="InterPro"/>
</dbReference>
<dbReference type="GO" id="GO:0007156">
    <property type="term" value="P:homophilic cell adhesion via plasma membrane adhesion molecules"/>
    <property type="evidence" value="ECO:0007669"/>
    <property type="project" value="InterPro"/>
</dbReference>
<name>A0A8T1S0W4_CHESE</name>
<dbReference type="GO" id="GO:0005509">
    <property type="term" value="F:calcium ion binding"/>
    <property type="evidence" value="ECO:0007669"/>
    <property type="project" value="UniProtKB-UniRule"/>
</dbReference>
<protein>
    <submittedName>
        <fullName evidence="11">Protocadherin alpha subfamily C, 2</fullName>
    </submittedName>
</protein>
<keyword evidence="12" id="KW-1185">Reference proteome</keyword>
<evidence type="ECO:0000256" key="2">
    <source>
        <dbReference type="ARBA" id="ARBA00022692"/>
    </source>
</evidence>
<keyword evidence="6" id="KW-1133">Transmembrane helix</keyword>
<gene>
    <name evidence="11" type="primary">PCDHAC2</name>
    <name evidence="11" type="ORF">G0U57_002927</name>
</gene>
<evidence type="ECO:0000256" key="4">
    <source>
        <dbReference type="ARBA" id="ARBA00022737"/>
    </source>
</evidence>
<evidence type="ECO:0000256" key="8">
    <source>
        <dbReference type="ARBA" id="ARBA00023180"/>
    </source>
</evidence>
<reference evidence="11 12" key="1">
    <citation type="journal article" date="2020" name="G3 (Bethesda)">
        <title>Draft Genome of the Common Snapping Turtle, Chelydra serpentina, a Model for Phenotypic Plasticity in Reptiles.</title>
        <authorList>
            <person name="Das D."/>
            <person name="Singh S.K."/>
            <person name="Bierstedt J."/>
            <person name="Erickson A."/>
            <person name="Galli G.L.J."/>
            <person name="Crossley D.A. 2nd"/>
            <person name="Rhen T."/>
        </authorList>
    </citation>
    <scope>NUCLEOTIDE SEQUENCE [LARGE SCALE GENOMIC DNA]</scope>
    <source>
        <strain evidence="11">KW</strain>
    </source>
</reference>
<dbReference type="InterPro" id="IPR002126">
    <property type="entry name" value="Cadherin-like_dom"/>
</dbReference>
<dbReference type="Gene3D" id="2.60.40.60">
    <property type="entry name" value="Cadherins"/>
    <property type="match status" value="2"/>
</dbReference>
<feature type="non-terminal residue" evidence="11">
    <location>
        <position position="1"/>
    </location>
</feature>
<dbReference type="SUPFAM" id="SSF49313">
    <property type="entry name" value="Cadherin-like"/>
    <property type="match status" value="2"/>
</dbReference>
<evidence type="ECO:0000256" key="5">
    <source>
        <dbReference type="ARBA" id="ARBA00022837"/>
    </source>
</evidence>
<evidence type="ECO:0000256" key="7">
    <source>
        <dbReference type="ARBA" id="ARBA00023136"/>
    </source>
</evidence>
<dbReference type="Pfam" id="PF00028">
    <property type="entry name" value="Cadherin"/>
    <property type="match status" value="1"/>
</dbReference>
<dbReference type="OrthoDB" id="6252479at2759"/>
<sequence length="125" mass="14074">PEPLDLVLLRRLDRERADSHRLVIEAWDGGSPRLSGRLQVEIRVLDENDNAPAFSQGEYRARVREDAAPGTAVCRLLATDPDLGANGEVRYLINRRQSDPAAYFAVEERTGLLRVNRPLDREARA</sequence>
<accession>A0A8T1S0W4</accession>
<keyword evidence="5 9" id="KW-0106">Calcium</keyword>
<organism evidence="11 12">
    <name type="scientific">Chelydra serpentina</name>
    <name type="common">Snapping turtle</name>
    <name type="synonym">Testudo serpentina</name>
    <dbReference type="NCBI Taxonomy" id="8475"/>
    <lineage>
        <taxon>Eukaryota</taxon>
        <taxon>Metazoa</taxon>
        <taxon>Chordata</taxon>
        <taxon>Craniata</taxon>
        <taxon>Vertebrata</taxon>
        <taxon>Euteleostomi</taxon>
        <taxon>Archelosauria</taxon>
        <taxon>Testudinata</taxon>
        <taxon>Testudines</taxon>
        <taxon>Cryptodira</taxon>
        <taxon>Durocryptodira</taxon>
        <taxon>Americhelydia</taxon>
        <taxon>Chelydroidea</taxon>
        <taxon>Chelydridae</taxon>
        <taxon>Chelydra</taxon>
    </lineage>
</organism>
<dbReference type="PANTHER" id="PTHR24028:SF345">
    <property type="entry name" value="PROTOCADHERIN-16-LIKE"/>
    <property type="match status" value="1"/>
</dbReference>